<keyword evidence="2" id="KW-1133">Transmembrane helix</keyword>
<gene>
    <name evidence="3" type="ORF">PYX00_004772</name>
</gene>
<name>A0AAW2I6M4_9NEOP</name>
<feature type="transmembrane region" description="Helical" evidence="2">
    <location>
        <begin position="27"/>
        <end position="45"/>
    </location>
</feature>
<feature type="region of interest" description="Disordered" evidence="1">
    <location>
        <begin position="123"/>
        <end position="144"/>
    </location>
</feature>
<sequence length="144" mass="15537">MPEELADGLMPGQGVPADSEARGNHGGAVLALGAMVLKLLGLVTVSTLKIILLKGVLLAKASLLISVFLFFDSIRKKVGQFKDTYKITPTQYPEREPDLSGYGYPSYSEKELLQAALEKTLSSWPKTSSGIEDGSETTQTYPDE</sequence>
<keyword evidence="2" id="KW-0472">Membrane</keyword>
<protein>
    <submittedName>
        <fullName evidence="3">Uncharacterized protein</fullName>
    </submittedName>
</protein>
<proteinExistence type="predicted"/>
<dbReference type="EMBL" id="JARGDH010000002">
    <property type="protein sequence ID" value="KAL0277521.1"/>
    <property type="molecule type" value="Genomic_DNA"/>
</dbReference>
<comment type="caution">
    <text evidence="3">The sequence shown here is derived from an EMBL/GenBank/DDBJ whole genome shotgun (WGS) entry which is preliminary data.</text>
</comment>
<evidence type="ECO:0000256" key="1">
    <source>
        <dbReference type="SAM" id="MobiDB-lite"/>
    </source>
</evidence>
<organism evidence="3">
    <name type="scientific">Menopon gallinae</name>
    <name type="common">poultry shaft louse</name>
    <dbReference type="NCBI Taxonomy" id="328185"/>
    <lineage>
        <taxon>Eukaryota</taxon>
        <taxon>Metazoa</taxon>
        <taxon>Ecdysozoa</taxon>
        <taxon>Arthropoda</taxon>
        <taxon>Hexapoda</taxon>
        <taxon>Insecta</taxon>
        <taxon>Pterygota</taxon>
        <taxon>Neoptera</taxon>
        <taxon>Paraneoptera</taxon>
        <taxon>Psocodea</taxon>
        <taxon>Troctomorpha</taxon>
        <taxon>Phthiraptera</taxon>
        <taxon>Amblycera</taxon>
        <taxon>Menoponidae</taxon>
        <taxon>Menopon</taxon>
    </lineage>
</organism>
<feature type="region of interest" description="Disordered" evidence="1">
    <location>
        <begin position="1"/>
        <end position="20"/>
    </location>
</feature>
<feature type="transmembrane region" description="Helical" evidence="2">
    <location>
        <begin position="51"/>
        <end position="71"/>
    </location>
</feature>
<reference evidence="3" key="1">
    <citation type="journal article" date="2024" name="Gigascience">
        <title>Chromosome-level genome of the poultry shaft louse Menopon gallinae provides insight into the host-switching and adaptive evolution of parasitic lice.</title>
        <authorList>
            <person name="Xu Y."/>
            <person name="Ma L."/>
            <person name="Liu S."/>
            <person name="Liang Y."/>
            <person name="Liu Q."/>
            <person name="He Z."/>
            <person name="Tian L."/>
            <person name="Duan Y."/>
            <person name="Cai W."/>
            <person name="Li H."/>
            <person name="Song F."/>
        </authorList>
    </citation>
    <scope>NUCLEOTIDE SEQUENCE</scope>
    <source>
        <strain evidence="3">Cailab_2023a</strain>
    </source>
</reference>
<evidence type="ECO:0000313" key="3">
    <source>
        <dbReference type="EMBL" id="KAL0277521.1"/>
    </source>
</evidence>
<evidence type="ECO:0000256" key="2">
    <source>
        <dbReference type="SAM" id="Phobius"/>
    </source>
</evidence>
<accession>A0AAW2I6M4</accession>
<keyword evidence="2" id="KW-0812">Transmembrane</keyword>
<dbReference type="AlphaFoldDB" id="A0AAW2I6M4"/>